<proteinExistence type="predicted"/>
<dbReference type="InterPro" id="IPR001322">
    <property type="entry name" value="Lamin_tail_dom"/>
</dbReference>
<organism evidence="3 4">
    <name type="scientific">Mariniblastus fucicola</name>
    <dbReference type="NCBI Taxonomy" id="980251"/>
    <lineage>
        <taxon>Bacteria</taxon>
        <taxon>Pseudomonadati</taxon>
        <taxon>Planctomycetota</taxon>
        <taxon>Planctomycetia</taxon>
        <taxon>Pirellulales</taxon>
        <taxon>Pirellulaceae</taxon>
        <taxon>Mariniblastus</taxon>
    </lineage>
</organism>
<accession>A0A5B9PJN2</accession>
<feature type="region of interest" description="Disordered" evidence="1">
    <location>
        <begin position="95"/>
        <end position="114"/>
    </location>
</feature>
<dbReference type="Gene3D" id="2.60.120.260">
    <property type="entry name" value="Galactose-binding domain-like"/>
    <property type="match status" value="1"/>
</dbReference>
<dbReference type="STRING" id="980251.GCA_001642875_01668"/>
<evidence type="ECO:0000259" key="2">
    <source>
        <dbReference type="PROSITE" id="PS51841"/>
    </source>
</evidence>
<sequence length="1857" mass="198586">MKRLHDLVSLARACSEPRRFNRRKKESQQQANYKALELRQLLATIVWTTGDISGNSDVSTNGTSVFAINGSDSTGPITTVNGVEFVASIRANAASESQAQSPGNESLTTTINNDNGGSFTNGGINGAMGSLINGAWWGASSGNLATATLSGLTVGDEYEVQIFSSDGRSNRHDGYVTRLNNGAGGTGVDLQLNNQPSGNRAGDFGTGTFTADSSTQTIELSGFVDGAVSEGRIQINAIQLRKLDSVILLPGAHPLINEFSASNNSVLDDDNGNSSDWIEIFNAGEDSLDLAGYSLTDNSTNTTKFVFPSQPLEGGQYLVVFAGDDEAPATGTDLYTGFALSAGGEYVGLYDPAGSLVTEFAVGGGDYPAQYTDVSYGFEADDTYSVPSFFATPTPGSRNVNPVDGVIEEVPTVSVERGFYDVAFDVNVTSQSPGATLVYTTDGTEPSLTNGIQVNPANANSLAQFGLTISETTSLRTAAAKEGFLTRSTTTHTYVFLDDVISSDVMDTDITQDPQYASLMRDSLLDIPTLSFNYENVIVNSDLPEQRASIEWLAPDGSEGFQIDAGIKGFGGYFTDFAKKNFRVNFRSQYGASKLDFPLFEGFDNGIAVATEDFDSLDFRSGSHDMVQRGFYMSNRFVDDTLMDAGHVVPHGRFVHIYTNGVYWGQYHMRERWDADFLSQYYGGDDDDYEAVNGNVNNGNSTPDGWSPGDVYDGEGTAWSNIKLLADTDGSGNPTGGYQELKEAVNLEQYIDYMLVYMAGSSENEYRAGGSSNGVVPYTFTLNDADGWLRGTGDRTDNAGPGNILGTLVDEADPEFMTLYADRIHHMFGEDGVLSPDRSVERLQNRLDEIELSFISESARWGYRTPDSWASAADSAIQNMLPNIADEMLDNFRARGLYPNFDAPEYLVDGVSQSGGEVIQNALLTFSATGLIYYTVDGSDPRLTGGGINPDALVYDPGSSDLTIFGSGSTWKYEDSGANLGTAWRSSSFNDGGWSSGASELGYGDGDEATVVSFGSDPDDKYITTYFRKTFNVATGDFDAAELLLKRDDGAVVYLNGTEIVRSNMPAGTIDFETVASGAIGGVSEDAWNVFSIDPALLQTGSNTLAIEIHQANATSSDVTFDAELIVTTQNSSSSPYVLGSSTNVRSRTISGGLWSALHDATFVIPAAQSEIRISEIHYNPADPTADEIAAGYDDNDNFEFIEVYNPNPVGSINLAGMQLSDGVTFSFSDVELLPGERAVVVEDADAFLHRYGNSVWVLGEWNGGLDNSGERVDLIDSTFAEIMSVNYGDNDPWHAPADGHGFSIVLDQPHSTSVAALGKYYSWRTSTEFGGTPGEASAQPLGVVVNEVLAHTDAPQSDSIELFNPTSTAIDVGGWYLSDDGDSLLKFQIPTGTVIAAGGYAVFNEDDFNPNPSNPGPNDFALSSAGDQVFLSRANGENLLDLQDAVEFDATFNGDSLGRLPNGNGRLFRLAETSFGSANGAHAVSGLLISEINYHPDSPTAAAIAIDPTLTDYDLEFIEIANPTNAVIDLTNWRIRGESDYDFEAGTSIAAGGTIVVLAFDPADSMNATRLAAFLEHYGLDSADKLVGGLSGSLSNSFGRIALQQPDTPNDKVIPRVVVDEVVYDDLAPWADADGSGSSLNRIGPNEYANDPNSWEGLSPTPGSSILVRPSVTSVVIGDGLSQRSTIDKLVISFQGEVDIATDAISIIQLSDANGIKTCSVVDSSFTTETIAGNTIVTISFQSETRNSQGALVDGNYELTVYGGKVTRTGTQVTLGENYVLGDVASDNFFSLYGDFNGSRNVNIFDLLSFRQTYGLSVGDPGFNADLDYDGNGTINVFDLLRFRQNYGKTLPFDPV</sequence>
<dbReference type="EMBL" id="CP042912">
    <property type="protein sequence ID" value="QEG24886.1"/>
    <property type="molecule type" value="Genomic_DNA"/>
</dbReference>
<dbReference type="SUPFAM" id="SSF74853">
    <property type="entry name" value="Lamin A/C globular tail domain"/>
    <property type="match status" value="3"/>
</dbReference>
<name>A0A5B9PJN2_9BACT</name>
<gene>
    <name evidence="3" type="ORF">MFFC18_48090</name>
</gene>
<dbReference type="Pfam" id="PF13290">
    <property type="entry name" value="CHB_HEX_C_1"/>
    <property type="match status" value="1"/>
</dbReference>
<feature type="domain" description="LTD" evidence="2">
    <location>
        <begin position="1333"/>
        <end position="1453"/>
    </location>
</feature>
<dbReference type="GO" id="GO:0000272">
    <property type="term" value="P:polysaccharide catabolic process"/>
    <property type="evidence" value="ECO:0007669"/>
    <property type="project" value="InterPro"/>
</dbReference>
<evidence type="ECO:0000313" key="4">
    <source>
        <dbReference type="Proteomes" id="UP000322214"/>
    </source>
</evidence>
<dbReference type="Gene3D" id="1.10.1330.10">
    <property type="entry name" value="Dockerin domain"/>
    <property type="match status" value="1"/>
</dbReference>
<dbReference type="RefSeq" id="WP_075084462.1">
    <property type="nucleotide sequence ID" value="NZ_CP042912.1"/>
</dbReference>
<dbReference type="PROSITE" id="PS51841">
    <property type="entry name" value="LTD"/>
    <property type="match status" value="4"/>
</dbReference>
<feature type="domain" description="LTD" evidence="2">
    <location>
        <begin position="1476"/>
        <end position="1627"/>
    </location>
</feature>
<keyword evidence="4" id="KW-1185">Reference proteome</keyword>
<evidence type="ECO:0000256" key="1">
    <source>
        <dbReference type="SAM" id="MobiDB-lite"/>
    </source>
</evidence>
<dbReference type="OrthoDB" id="9762066at2"/>
<feature type="domain" description="LTD" evidence="2">
    <location>
        <begin position="212"/>
        <end position="366"/>
    </location>
</feature>
<dbReference type="InterPro" id="IPR018247">
    <property type="entry name" value="EF_Hand_1_Ca_BS"/>
</dbReference>
<reference evidence="3 4" key="1">
    <citation type="submission" date="2019-08" db="EMBL/GenBank/DDBJ databases">
        <title>Deep-cultivation of Planctomycetes and their phenomic and genomic characterization uncovers novel biology.</title>
        <authorList>
            <person name="Wiegand S."/>
            <person name="Jogler M."/>
            <person name="Boedeker C."/>
            <person name="Pinto D."/>
            <person name="Vollmers J."/>
            <person name="Rivas-Marin E."/>
            <person name="Kohn T."/>
            <person name="Peeters S.H."/>
            <person name="Heuer A."/>
            <person name="Rast P."/>
            <person name="Oberbeckmann S."/>
            <person name="Bunk B."/>
            <person name="Jeske O."/>
            <person name="Meyerdierks A."/>
            <person name="Storesund J.E."/>
            <person name="Kallscheuer N."/>
            <person name="Luecker S."/>
            <person name="Lage O.M."/>
            <person name="Pohl T."/>
            <person name="Merkel B.J."/>
            <person name="Hornburger P."/>
            <person name="Mueller R.-W."/>
            <person name="Bruemmer F."/>
            <person name="Labrenz M."/>
            <person name="Spormann A.M."/>
            <person name="Op den Camp H."/>
            <person name="Overmann J."/>
            <person name="Amann R."/>
            <person name="Jetten M.S.M."/>
            <person name="Mascher T."/>
            <person name="Medema M.H."/>
            <person name="Devos D.P."/>
            <person name="Kaster A.-K."/>
            <person name="Ovreas L."/>
            <person name="Rohde M."/>
            <person name="Galperin M.Y."/>
            <person name="Jogler C."/>
        </authorList>
    </citation>
    <scope>NUCLEOTIDE SEQUENCE [LARGE SCALE GENOMIC DNA]</scope>
    <source>
        <strain evidence="3 4">FC18</strain>
    </source>
</reference>
<dbReference type="InterPro" id="IPR036415">
    <property type="entry name" value="Lamin_tail_dom_sf"/>
</dbReference>
<dbReference type="PROSITE" id="PS00018">
    <property type="entry name" value="EF_HAND_1"/>
    <property type="match status" value="1"/>
</dbReference>
<dbReference type="KEGG" id="mff:MFFC18_48090"/>
<evidence type="ECO:0000313" key="3">
    <source>
        <dbReference type="EMBL" id="QEG24886.1"/>
    </source>
</evidence>
<protein>
    <submittedName>
        <fullName evidence="3">CotH protein</fullName>
    </submittedName>
</protein>
<dbReference type="Gene3D" id="2.60.40.1260">
    <property type="entry name" value="Lamin Tail domain"/>
    <property type="match status" value="3"/>
</dbReference>
<dbReference type="InterPro" id="IPR059177">
    <property type="entry name" value="GH29D-like_dom"/>
</dbReference>
<feature type="region of interest" description="Disordered" evidence="1">
    <location>
        <begin position="1642"/>
        <end position="1663"/>
    </location>
</feature>
<dbReference type="Pfam" id="PF00932">
    <property type="entry name" value="LTD"/>
    <property type="match status" value="4"/>
</dbReference>
<dbReference type="InterPro" id="IPR036439">
    <property type="entry name" value="Dockerin_dom_sf"/>
</dbReference>
<dbReference type="InterPro" id="IPR014867">
    <property type="entry name" value="Spore_coat_CotH_CotH2/3/7"/>
</dbReference>
<feature type="domain" description="LTD" evidence="2">
    <location>
        <begin position="1159"/>
        <end position="1290"/>
    </location>
</feature>
<dbReference type="Proteomes" id="UP000322214">
    <property type="component" value="Chromosome"/>
</dbReference>
<dbReference type="SUPFAM" id="SSF63446">
    <property type="entry name" value="Type I dockerin domain"/>
    <property type="match status" value="1"/>
</dbReference>
<dbReference type="Pfam" id="PF08757">
    <property type="entry name" value="CotH"/>
    <property type="match status" value="1"/>
</dbReference>